<dbReference type="PaxDb" id="73239-Q7RG02"/>
<reference evidence="2 3" key="1">
    <citation type="journal article" date="2002" name="Nature">
        <title>Genome sequence and comparative analysis of the model rodent malaria parasite Plasmodium yoelii yoelii.</title>
        <authorList>
            <person name="Carlton J.M."/>
            <person name="Angiuoli S.V."/>
            <person name="Suh B.B."/>
            <person name="Kooij T.W."/>
            <person name="Pertea M."/>
            <person name="Silva J.C."/>
            <person name="Ermolaeva M.D."/>
            <person name="Allen J.E."/>
            <person name="Selengut J.D."/>
            <person name="Koo H.L."/>
            <person name="Peterson J.D."/>
            <person name="Pop M."/>
            <person name="Kosack D.S."/>
            <person name="Shumway M.F."/>
            <person name="Bidwell S.L."/>
            <person name="Shallom S.J."/>
            <person name="van Aken S.E."/>
            <person name="Riedmuller S.B."/>
            <person name="Feldblyum T.V."/>
            <person name="Cho J.K."/>
            <person name="Quackenbush J."/>
            <person name="Sedegah M."/>
            <person name="Shoaibi A."/>
            <person name="Cummings L.M."/>
            <person name="Florens L."/>
            <person name="Yates J.R."/>
            <person name="Raine J.D."/>
            <person name="Sinden R.E."/>
            <person name="Harris M.A."/>
            <person name="Cunningham D.A."/>
            <person name="Preiser P.R."/>
            <person name="Bergman L.W."/>
            <person name="Vaidya A.B."/>
            <person name="van Lin L.H."/>
            <person name="Janse C.J."/>
            <person name="Waters A.P."/>
            <person name="Smith H.O."/>
            <person name="White O.R."/>
            <person name="Salzberg S.L."/>
            <person name="Venter J.C."/>
            <person name="Fraser C.M."/>
            <person name="Hoffman S.L."/>
            <person name="Gardner M.J."/>
            <person name="Carucci D.J."/>
        </authorList>
    </citation>
    <scope>NUCLEOTIDE SEQUENCE [LARGE SCALE GENOMIC DNA]</scope>
    <source>
        <strain evidence="2 3">17XNL</strain>
    </source>
</reference>
<dbReference type="Proteomes" id="UP000008553">
    <property type="component" value="Unassembled WGS sequence"/>
</dbReference>
<sequence>LKLNYIWKNKNKRIGKVGTKFVGNIHGEDKQNIEYENKNSLNSFKNCDKKKQNPNNTINGKPSYYKGRIQFDRKNIIHDKNLNKINIQKDSIFHISNFKENKYIPINLNALFLGDDKKKNNLDSELSINNLKKNMRFILKKKNNKKKNNSQISNISNTELDNHMNNSDFEKNEISKTIIKKLNISEKEIKNENKLYYFKNNKENVDKSKHFFKKYITKNQKRKFIFNILNKRILKNKSKNKKIGIYQIEENINYTNFCQIFNCFIKSTNNYPNSKHTYQLVKKKKKVITNQDCDINTKKRLTYFCLFKRRLKGGVKNGQAENGQVKNGQAENCQVKNGQAENGQGENCDGVEKPNLEKNSDNEKNVILSKFNEDPVFDIDDDMLEKYIFKETEEVRSDVLIEFKEALTKHIQSLNILDKKINKIECKSDNEDIIIIGVKIYLYDTYTLLFVYALNSIEYSVKKWIQNNIDKLKLYIKKYNSNVLNFFKTHSINMFSFFCIFLNIIENYIHQFPFYFSISFDDLTWQI</sequence>
<accession>Q7RG02</accession>
<dbReference type="InParanoid" id="Q7RG02"/>
<feature type="non-terminal residue" evidence="2">
    <location>
        <position position="1"/>
    </location>
</feature>
<proteinExistence type="predicted"/>
<organism evidence="2 3">
    <name type="scientific">Plasmodium yoelii yoelii</name>
    <dbReference type="NCBI Taxonomy" id="73239"/>
    <lineage>
        <taxon>Eukaryota</taxon>
        <taxon>Sar</taxon>
        <taxon>Alveolata</taxon>
        <taxon>Apicomplexa</taxon>
        <taxon>Aconoidasida</taxon>
        <taxon>Haemosporida</taxon>
        <taxon>Plasmodiidae</taxon>
        <taxon>Plasmodium</taxon>
        <taxon>Plasmodium (Vinckeia)</taxon>
    </lineage>
</organism>
<dbReference type="EMBL" id="AABL01001394">
    <property type="protein sequence ID" value="EAA16426.1"/>
    <property type="molecule type" value="Genomic_DNA"/>
</dbReference>
<comment type="caution">
    <text evidence="2">The sequence shown here is derived from an EMBL/GenBank/DDBJ whole genome shotgun (WGS) entry which is preliminary data.</text>
</comment>
<keyword evidence="3" id="KW-1185">Reference proteome</keyword>
<evidence type="ECO:0000313" key="2">
    <source>
        <dbReference type="EMBL" id="EAA16426.1"/>
    </source>
</evidence>
<gene>
    <name evidence="2" type="ORF">PY04549</name>
</gene>
<dbReference type="AlphaFoldDB" id="Q7RG02"/>
<evidence type="ECO:0000313" key="3">
    <source>
        <dbReference type="Proteomes" id="UP000008553"/>
    </source>
</evidence>
<protein>
    <submittedName>
        <fullName evidence="2">Drosophila melanogaster CG15040 gene product</fullName>
    </submittedName>
</protein>
<feature type="region of interest" description="Disordered" evidence="1">
    <location>
        <begin position="338"/>
        <end position="357"/>
    </location>
</feature>
<name>Q7RG02_PLAYO</name>
<evidence type="ECO:0000256" key="1">
    <source>
        <dbReference type="SAM" id="MobiDB-lite"/>
    </source>
</evidence>